<dbReference type="PANTHER" id="PTHR10622:SF12">
    <property type="entry name" value="HET DOMAIN-CONTAINING PROTEIN"/>
    <property type="match status" value="1"/>
</dbReference>
<dbReference type="PANTHER" id="PTHR10622">
    <property type="entry name" value="HET DOMAIN-CONTAINING PROTEIN"/>
    <property type="match status" value="1"/>
</dbReference>
<proteinExistence type="predicted"/>
<feature type="compositionally biased region" description="Acidic residues" evidence="1">
    <location>
        <begin position="441"/>
        <end position="459"/>
    </location>
</feature>
<comment type="caution">
    <text evidence="2">The sequence shown here is derived from an EMBL/GenBank/DDBJ whole genome shotgun (WGS) entry which is preliminary data.</text>
</comment>
<reference evidence="2" key="1">
    <citation type="submission" date="2021-10" db="EMBL/GenBank/DDBJ databases">
        <authorList>
            <person name="Piombo E."/>
        </authorList>
    </citation>
    <scope>NUCLEOTIDE SEQUENCE</scope>
</reference>
<accession>A0A9N9ZKJ8</accession>
<evidence type="ECO:0008006" key="4">
    <source>
        <dbReference type="Google" id="ProtNLM"/>
    </source>
</evidence>
<evidence type="ECO:0000313" key="3">
    <source>
        <dbReference type="Proteomes" id="UP000775872"/>
    </source>
</evidence>
<name>A0A9N9ZKJ8_9HYPO</name>
<dbReference type="AlphaFoldDB" id="A0A9N9ZKJ8"/>
<organism evidence="2 3">
    <name type="scientific">Clonostachys solani</name>
    <dbReference type="NCBI Taxonomy" id="160281"/>
    <lineage>
        <taxon>Eukaryota</taxon>
        <taxon>Fungi</taxon>
        <taxon>Dikarya</taxon>
        <taxon>Ascomycota</taxon>
        <taxon>Pezizomycotina</taxon>
        <taxon>Sordariomycetes</taxon>
        <taxon>Hypocreomycetidae</taxon>
        <taxon>Hypocreales</taxon>
        <taxon>Bionectriaceae</taxon>
        <taxon>Clonostachys</taxon>
    </lineage>
</organism>
<dbReference type="EMBL" id="CABFOC020000082">
    <property type="protein sequence ID" value="CAH0058307.1"/>
    <property type="molecule type" value="Genomic_DNA"/>
</dbReference>
<gene>
    <name evidence="2" type="ORF">CSOL1703_00008786</name>
</gene>
<dbReference type="Proteomes" id="UP000775872">
    <property type="component" value="Unassembled WGS sequence"/>
</dbReference>
<sequence>MSLFNTKTCQLESFQGDETPPFVVLSHNYNPQGSLHTQEHKWLPICSWFLQLAKIIADLGIHYIWEASVCVDTSSSAALEEAVNSSARRLRNCAFCVVFLQDLPIDGPDFDKNSWRKSSYWTKASALPEFVLPVDVKFYDQQLKYRGSKSSPGLLSLISSASRVAPQVLKDSSILYDTALALRISWAANRSAARAEDVIYALVPILGITLQVRQGEGAQNTFIRLQEEVFRNTTDGSIMAWLANPTSQKIRGLYAHSPVEFLNFITASGNNTDPPRWVGPFPWPGQVSFSNKGAHIQAPSLKGERFSLIDICSSPGKTNPAIRLREWNGSYVRVMAHEHFVIGQNLTQQSFVVARDIGPQLSARIASQFAYQDVHGTTTNGHLPSPLLEHQLCPQPPHLTYRPRVNSLDDASGPQTYYQGLPQPGMKRPRPGRSDSTSDSYESDSSDEDSSDSYDSDSDSDARSEVYTEDGDERVSAPYRLGPEHEFQAERPGLLDECHAKFMDWKSLARYVKPAQDRLPPRKRARPMDSDIEDGLDQEDPDLVILSRHNKGFYHLSCPFFEHNRDKYRSCVMDHDLQSIGAVISHLKEHHTQPPYCPICRRPFERCMERDIHVRARTCRLGEFGPVDGVNERQKRLLKKRDKLCLGESERWRRIWETVFPDESPPRSAYLKRGVGKVMSLVQDCWEQHGTSWVEEYLEKNNKLSNNRTDEEDMAVDALSALTLQDLKERLANSKALSDA</sequence>
<protein>
    <recommendedName>
        <fullName evidence="4">Heterokaryon incompatibility domain-containing protein</fullName>
    </recommendedName>
</protein>
<keyword evidence="3" id="KW-1185">Reference proteome</keyword>
<evidence type="ECO:0000313" key="2">
    <source>
        <dbReference type="EMBL" id="CAH0058307.1"/>
    </source>
</evidence>
<dbReference type="OrthoDB" id="5241264at2759"/>
<evidence type="ECO:0000256" key="1">
    <source>
        <dbReference type="SAM" id="MobiDB-lite"/>
    </source>
</evidence>
<feature type="region of interest" description="Disordered" evidence="1">
    <location>
        <begin position="381"/>
        <end position="481"/>
    </location>
</feature>